<protein>
    <submittedName>
        <fullName evidence="1">Uncharacterized protein</fullName>
    </submittedName>
</protein>
<dbReference type="Proteomes" id="UP000230208">
    <property type="component" value="Unassembled WGS sequence"/>
</dbReference>
<reference evidence="1 2" key="1">
    <citation type="submission" date="2017-09" db="EMBL/GenBank/DDBJ databases">
        <title>Depth-based differentiation of microbial function through sediment-hosted aquifers and enrichment of novel symbionts in the deep terrestrial subsurface.</title>
        <authorList>
            <person name="Probst A.J."/>
            <person name="Ladd B."/>
            <person name="Jarett J.K."/>
            <person name="Geller-Mcgrath D.E."/>
            <person name="Sieber C.M."/>
            <person name="Emerson J.B."/>
            <person name="Anantharaman K."/>
            <person name="Thomas B.C."/>
            <person name="Malmstrom R."/>
            <person name="Stieglmeier M."/>
            <person name="Klingl A."/>
            <person name="Woyke T."/>
            <person name="Ryan C.M."/>
            <person name="Banfield J.F."/>
        </authorList>
    </citation>
    <scope>NUCLEOTIDE SEQUENCE [LARGE SCALE GENOMIC DNA]</scope>
    <source>
        <strain evidence="1">CG10_big_fil_rev_8_21_14_0_10_37_15</strain>
    </source>
</reference>
<dbReference type="EMBL" id="PCXP01000007">
    <property type="protein sequence ID" value="PIR42050.1"/>
    <property type="molecule type" value="Genomic_DNA"/>
</dbReference>
<evidence type="ECO:0000313" key="1">
    <source>
        <dbReference type="EMBL" id="PIR42050.1"/>
    </source>
</evidence>
<organism evidence="1 2">
    <name type="scientific">Candidatus Yanofskybacteria bacterium CG10_big_fil_rev_8_21_14_0_10_37_15</name>
    <dbReference type="NCBI Taxonomy" id="1975097"/>
    <lineage>
        <taxon>Bacteria</taxon>
        <taxon>Candidatus Yanofskyibacteriota</taxon>
    </lineage>
</organism>
<name>A0A2H0R6E0_9BACT</name>
<gene>
    <name evidence="1" type="ORF">COV30_00555</name>
</gene>
<evidence type="ECO:0000313" key="2">
    <source>
        <dbReference type="Proteomes" id="UP000230208"/>
    </source>
</evidence>
<dbReference type="InterPro" id="IPR041025">
    <property type="entry name" value="HNH_repeat"/>
</dbReference>
<sequence>MKQTTITCNYCGKNFKKPKNRATEAVKLGWNQYCSSKCQFTTRLRGEHRFCQNCRKKIWRTPKELKSSRTNRFFCNASCAAIFNNNLRSEALPKNFCRHPNCSKQIPRDQLYCSQIHGTFSRKRTVESLKKEVLSKIRKFYKLNKRIPVKKEMYDAYGKARDVFGTWNKAIEAAGFSPNPVMFAKKYTAKDGHICDSFAEKIIDEWFYSKGIPHKRSVPYPEGYKLTCDFVVNKTFIEFFGLKGELKKYDRLVRLKRKLSKKHKLKLIEIKPTHLFSKNKLDQVLSFLI</sequence>
<accession>A0A2H0R6E0</accession>
<dbReference type="Pfam" id="PF18780">
    <property type="entry name" value="HNH_repeat"/>
    <property type="match status" value="1"/>
</dbReference>
<proteinExistence type="predicted"/>
<dbReference type="AlphaFoldDB" id="A0A2H0R6E0"/>
<comment type="caution">
    <text evidence="1">The sequence shown here is derived from an EMBL/GenBank/DDBJ whole genome shotgun (WGS) entry which is preliminary data.</text>
</comment>